<dbReference type="GO" id="GO:0005886">
    <property type="term" value="C:plasma membrane"/>
    <property type="evidence" value="ECO:0007669"/>
    <property type="project" value="UniProtKB-SubCell"/>
</dbReference>
<sequence>MAEKQLSTEELIAQDVGARLPVGPMAQVITGLALLWSLFQLWIASPLPFIFGFGVLNDTQTRAIHLAFALLLAFLAYPAFRTSPRDRVPLLDIALGLVAAASAAYLFIFYQQLALRPGSLTTGDLVTACIGIPLLLEATRRALGPPLAIIALVFLVYSVAGPWMPGLLAHRGVSFHALANHQWITTEGVFGIALGVSTSFVFLFVLFGALLERAGAGHYFIQLAFSLLGHFRGGPAKAAVLASGLTGMISGSSIANVVTTGTFTIPMMKRTGFSSEKAGAVEVASSVNGQIMPPVMGAAAFLMVEYIGMPYVEIIKHAFLPAAISYIALLYIVHLESLKLGLQPIGGHQPKPWLRRLTGFAFGAALISGLSLAVYYGLGWLKPALGEYALPVIGVLLAVVYLALLKVAASVPVLPAEDPNAPLEELPQTRAVLLSGLHFLLPVVVLVWCLMIERLSPGLSAFWGSVMLIIILLTQRPLLSWMRRDGSHDHGTFVDGVVDLREGLIAGARNMIGIGIATAAAGIIVGAVSQTGVGLVLADLVELLSMGNLLLMLLLVAVFSLILGMGLPTTANYIVVSSLLAPVVVALGQQNGLIVPLIAVHLFVFYFGIMADVTPPVGLASFAAAAVSKGDPIKTGLVAFFYSLRTAALPFLFIFNTDLLLIDVDFWHGVLIFIVATIAMLIFAAGTQGFFLVRSRWYESVLLLVVAFSLFRPGFWMDMVHDPYQDIPPAQLAQALDGVEDGSSLRLRIRGEDAVGDPREFSLLLPVPDGATGEERLQKLGLNLYEEDGKVLVDSVAFGSMAADAGLEFDQQILKVRAPTDRWVKELMWIPAFVLFGLIVLLQRRRQVPQAA</sequence>
<evidence type="ECO:0000256" key="1">
    <source>
        <dbReference type="RuleBase" id="RU369079"/>
    </source>
</evidence>
<keyword evidence="1" id="KW-0472">Membrane</keyword>
<evidence type="ECO:0000313" key="3">
    <source>
        <dbReference type="EMBL" id="VDN63159.1"/>
    </source>
</evidence>
<comment type="function">
    <text evidence="1">Part of the tripartite ATP-independent periplasmic (TRAP) transport system.</text>
</comment>
<dbReference type="EMBL" id="LR130779">
    <property type="protein sequence ID" value="VDN63159.1"/>
    <property type="molecule type" value="Genomic_DNA"/>
</dbReference>
<accession>A0A653B4L1</accession>
<dbReference type="AlphaFoldDB" id="A0A653B4L1"/>
<dbReference type="NCBIfam" id="TIGR02123">
    <property type="entry name" value="TRAP_fused"/>
    <property type="match status" value="1"/>
</dbReference>
<dbReference type="Pfam" id="PF11874">
    <property type="entry name" value="DUF3394"/>
    <property type="match status" value="1"/>
</dbReference>
<dbReference type="InterPro" id="IPR010656">
    <property type="entry name" value="DctM"/>
</dbReference>
<gene>
    <name evidence="3" type="ORF">POT9AD_2184</name>
</gene>
<dbReference type="PANTHER" id="PTHR43849:SF2">
    <property type="entry name" value="BLL3936 PROTEIN"/>
    <property type="match status" value="1"/>
</dbReference>
<protein>
    <submittedName>
        <fullName evidence="3">TRAP transporter, 4TM/12TM fusion protein</fullName>
    </submittedName>
</protein>
<proteinExistence type="predicted"/>
<dbReference type="OrthoDB" id="9759894at2"/>
<reference evidence="3" key="1">
    <citation type="submission" date="2018-11" db="EMBL/GenBank/DDBJ databases">
        <authorList>
            <consortium name="Genoscope - CEA"/>
            <person name="William W."/>
        </authorList>
    </citation>
    <scope>NUCLEOTIDE SEQUENCE [LARGE SCALE GENOMIC DNA]</scope>
    <source>
        <strain evidence="3">T9AD</strain>
    </source>
</reference>
<evidence type="ECO:0000259" key="2">
    <source>
        <dbReference type="Pfam" id="PF06808"/>
    </source>
</evidence>
<keyword evidence="1" id="KW-0997">Cell inner membrane</keyword>
<dbReference type="GO" id="GO:0022857">
    <property type="term" value="F:transmembrane transporter activity"/>
    <property type="evidence" value="ECO:0007669"/>
    <property type="project" value="UniProtKB-UniRule"/>
</dbReference>
<comment type="subcellular location">
    <subcellularLocation>
        <location evidence="1">Cell inner membrane</location>
        <topology evidence="1">Multi-pass membrane protein</topology>
    </subcellularLocation>
</comment>
<dbReference type="InterPro" id="IPR011853">
    <property type="entry name" value="TRAP_DctM-Dct_fused"/>
</dbReference>
<keyword evidence="1" id="KW-0813">Transport</keyword>
<dbReference type="Pfam" id="PF06808">
    <property type="entry name" value="DctM"/>
    <property type="match status" value="1"/>
</dbReference>
<dbReference type="InterPro" id="IPR021814">
    <property type="entry name" value="DUF3394"/>
</dbReference>
<organism evidence="3">
    <name type="scientific">Ectopseudomonas oleovorans</name>
    <name type="common">Pseudomonas oleovorans</name>
    <dbReference type="NCBI Taxonomy" id="301"/>
    <lineage>
        <taxon>Bacteria</taxon>
        <taxon>Pseudomonadati</taxon>
        <taxon>Pseudomonadota</taxon>
        <taxon>Gammaproteobacteria</taxon>
        <taxon>Pseudomonadales</taxon>
        <taxon>Pseudomonadaceae</taxon>
        <taxon>Ectopseudomonas</taxon>
    </lineage>
</organism>
<dbReference type="PANTHER" id="PTHR43849">
    <property type="entry name" value="BLL3936 PROTEIN"/>
    <property type="match status" value="1"/>
</dbReference>
<keyword evidence="1" id="KW-1003">Cell membrane</keyword>
<name>A0A653B4L1_ECTOL</name>
<feature type="domain" description="TRAP C4-dicarboxylate transport system permease DctM subunit" evidence="2">
    <location>
        <begin position="133"/>
        <end position="664"/>
    </location>
</feature>